<dbReference type="Proteomes" id="UP000663791">
    <property type="component" value="Unassembled WGS sequence"/>
</dbReference>
<feature type="domain" description="FAS1" evidence="2">
    <location>
        <begin position="34"/>
        <end position="201"/>
    </location>
</feature>
<dbReference type="Pfam" id="PF02469">
    <property type="entry name" value="Fasciclin"/>
    <property type="match status" value="1"/>
</dbReference>
<dbReference type="Gene3D" id="2.30.180.10">
    <property type="entry name" value="FAS1 domain"/>
    <property type="match status" value="1"/>
</dbReference>
<gene>
    <name evidence="3" type="ORF">JK386_09730</name>
</gene>
<feature type="signal peptide" evidence="1">
    <location>
        <begin position="1"/>
        <end position="30"/>
    </location>
</feature>
<dbReference type="EMBL" id="JAERTX010000007">
    <property type="protein sequence ID" value="MBM9460183.1"/>
    <property type="molecule type" value="Genomic_DNA"/>
</dbReference>
<dbReference type="SUPFAM" id="SSF82153">
    <property type="entry name" value="FAS1 domain"/>
    <property type="match status" value="1"/>
</dbReference>
<dbReference type="SMART" id="SM00554">
    <property type="entry name" value="FAS1"/>
    <property type="match status" value="1"/>
</dbReference>
<reference evidence="3" key="1">
    <citation type="submission" date="2021-01" db="EMBL/GenBank/DDBJ databases">
        <title>Novel species in genus Nocardioides.</title>
        <authorList>
            <person name="Zhang G."/>
        </authorList>
    </citation>
    <scope>NUCLEOTIDE SEQUENCE</scope>
    <source>
        <strain evidence="3">Zg-536</strain>
    </source>
</reference>
<proteinExistence type="predicted"/>
<dbReference type="InterPro" id="IPR000782">
    <property type="entry name" value="FAS1_domain"/>
</dbReference>
<keyword evidence="1" id="KW-0732">Signal</keyword>
<comment type="caution">
    <text evidence="3">The sequence shown here is derived from an EMBL/GenBank/DDBJ whole genome shotgun (WGS) entry which is preliminary data.</text>
</comment>
<feature type="chain" id="PRO_5037298273" evidence="1">
    <location>
        <begin position="31"/>
        <end position="206"/>
    </location>
</feature>
<dbReference type="RefSeq" id="WP_205291495.1">
    <property type="nucleotide sequence ID" value="NZ_CP074406.1"/>
</dbReference>
<evidence type="ECO:0000313" key="4">
    <source>
        <dbReference type="Proteomes" id="UP000663791"/>
    </source>
</evidence>
<evidence type="ECO:0000313" key="3">
    <source>
        <dbReference type="EMBL" id="MBM9460183.1"/>
    </source>
</evidence>
<name>A0A939BYB8_9ACTN</name>
<sequence>MNQRQLKIGLVGLVTAAVAGATFSPAPAQAALDDRSLAEVLAADKGYDRNWHDFDILEKAVTTVLKAKPNSPVSVLADGDTRLTAFLPTDAAFRRLVKDLSGKQPRTERATFNAVAKVADVDTLEAVLLYHVVPQRLNAKKVLKSDGAKLKTAANLNITVRVKGKKVKLIDKDRDAQNPRVVAVDINKGNKQIAHAINRVLRPIDL</sequence>
<organism evidence="3 4">
    <name type="scientific">Nocardioides faecalis</name>
    <dbReference type="NCBI Taxonomy" id="2803858"/>
    <lineage>
        <taxon>Bacteria</taxon>
        <taxon>Bacillati</taxon>
        <taxon>Actinomycetota</taxon>
        <taxon>Actinomycetes</taxon>
        <taxon>Propionibacteriales</taxon>
        <taxon>Nocardioidaceae</taxon>
        <taxon>Nocardioides</taxon>
    </lineage>
</organism>
<keyword evidence="4" id="KW-1185">Reference proteome</keyword>
<evidence type="ECO:0000259" key="2">
    <source>
        <dbReference type="PROSITE" id="PS50213"/>
    </source>
</evidence>
<dbReference type="InterPro" id="IPR036378">
    <property type="entry name" value="FAS1_dom_sf"/>
</dbReference>
<protein>
    <submittedName>
        <fullName evidence="3">Fasciclin domain-containing protein</fullName>
    </submittedName>
</protein>
<dbReference type="PROSITE" id="PS50213">
    <property type="entry name" value="FAS1"/>
    <property type="match status" value="1"/>
</dbReference>
<dbReference type="AlphaFoldDB" id="A0A939BYB8"/>
<evidence type="ECO:0000256" key="1">
    <source>
        <dbReference type="SAM" id="SignalP"/>
    </source>
</evidence>
<accession>A0A939BYB8</accession>